<sequence>MNIAEMNLKQRRELNITSTREIPFHLKKTTLEKEDILKQLTYITLLLYDDGYSLFAIDPSDFIEVDRTLFLKSQDNVGKVDLVKTYKEIGKFAYTLFTGKVYKKESDLDQLKGTSAYYFIRNTFEKLPILLYL</sequence>
<protein>
    <submittedName>
        <fullName evidence="1">Uncharacterized protein</fullName>
    </submittedName>
</protein>
<organism evidence="1">
    <name type="scientific">viral metagenome</name>
    <dbReference type="NCBI Taxonomy" id="1070528"/>
    <lineage>
        <taxon>unclassified sequences</taxon>
        <taxon>metagenomes</taxon>
        <taxon>organismal metagenomes</taxon>
    </lineage>
</organism>
<name>A0A6C0HNM8_9ZZZZ</name>
<reference evidence="1" key="1">
    <citation type="journal article" date="2020" name="Nature">
        <title>Giant virus diversity and host interactions through global metagenomics.</title>
        <authorList>
            <person name="Schulz F."/>
            <person name="Roux S."/>
            <person name="Paez-Espino D."/>
            <person name="Jungbluth S."/>
            <person name="Walsh D.A."/>
            <person name="Denef V.J."/>
            <person name="McMahon K.D."/>
            <person name="Konstantinidis K.T."/>
            <person name="Eloe-Fadrosh E.A."/>
            <person name="Kyrpides N.C."/>
            <person name="Woyke T."/>
        </authorList>
    </citation>
    <scope>NUCLEOTIDE SEQUENCE</scope>
    <source>
        <strain evidence="1">GVMAG-M-3300023184-160</strain>
    </source>
</reference>
<evidence type="ECO:0000313" key="1">
    <source>
        <dbReference type="EMBL" id="QHT82089.1"/>
    </source>
</evidence>
<accession>A0A6C0HNM8</accession>
<dbReference type="AlphaFoldDB" id="A0A6C0HNM8"/>
<proteinExistence type="predicted"/>
<dbReference type="EMBL" id="MN739995">
    <property type="protein sequence ID" value="QHT82089.1"/>
    <property type="molecule type" value="Genomic_DNA"/>
</dbReference>